<keyword evidence="1" id="KW-0732">Signal</keyword>
<dbReference type="AlphaFoldDB" id="A0A3P3QTF5"/>
<accession>A0A3P3QTF5</accession>
<feature type="signal peptide" evidence="1">
    <location>
        <begin position="1"/>
        <end position="23"/>
    </location>
</feature>
<evidence type="ECO:0000313" key="3">
    <source>
        <dbReference type="Proteomes" id="UP000276260"/>
    </source>
</evidence>
<gene>
    <name evidence="2" type="ORF">EIK76_08205</name>
</gene>
<keyword evidence="3" id="KW-1185">Reference proteome</keyword>
<evidence type="ECO:0000256" key="1">
    <source>
        <dbReference type="SAM" id="SignalP"/>
    </source>
</evidence>
<proteinExistence type="predicted"/>
<name>A0A3P3QTF5_9GAMM</name>
<comment type="caution">
    <text evidence="2">The sequence shown here is derived from an EMBL/GenBank/DDBJ whole genome shotgun (WGS) entry which is preliminary data.</text>
</comment>
<dbReference type="RefSeq" id="WP_046518856.1">
    <property type="nucleotide sequence ID" value="NZ_LAVS01000005.1"/>
</dbReference>
<reference evidence="2 3" key="1">
    <citation type="submission" date="2018-11" db="EMBL/GenBank/DDBJ databases">
        <title>Draft genome analysis of Rheinheimera mesophila isolated from an industrial waste site.</title>
        <authorList>
            <person name="Yu Q."/>
            <person name="Qi Y."/>
            <person name="Zhang H."/>
            <person name="Lu Y."/>
            <person name="Pu J."/>
        </authorList>
    </citation>
    <scope>NUCLEOTIDE SEQUENCE [LARGE SCALE GENOMIC DNA]</scope>
    <source>
        <strain evidence="2 3">IITR13</strain>
    </source>
</reference>
<dbReference type="OrthoDB" id="5770080at2"/>
<feature type="chain" id="PRO_5018558107" evidence="1">
    <location>
        <begin position="24"/>
        <end position="105"/>
    </location>
</feature>
<organism evidence="2 3">
    <name type="scientific">Rheinheimera mesophila</name>
    <dbReference type="NCBI Taxonomy" id="1547515"/>
    <lineage>
        <taxon>Bacteria</taxon>
        <taxon>Pseudomonadati</taxon>
        <taxon>Pseudomonadota</taxon>
        <taxon>Gammaproteobacteria</taxon>
        <taxon>Chromatiales</taxon>
        <taxon>Chromatiaceae</taxon>
        <taxon>Rheinheimera</taxon>
    </lineage>
</organism>
<evidence type="ECO:0000313" key="2">
    <source>
        <dbReference type="EMBL" id="RRJ24018.1"/>
    </source>
</evidence>
<protein>
    <submittedName>
        <fullName evidence="2">Uncharacterized protein</fullName>
    </submittedName>
</protein>
<dbReference type="EMBL" id="RRCF01000001">
    <property type="protein sequence ID" value="RRJ24018.1"/>
    <property type="molecule type" value="Genomic_DNA"/>
</dbReference>
<dbReference type="Proteomes" id="UP000276260">
    <property type="component" value="Unassembled WGS sequence"/>
</dbReference>
<sequence length="105" mass="11509">MKYLSFIAVLFYLSLLFPTVSHSASSSWVDLQQPNKNFSLALVAAVTHSTVDSTETSGDDEKSPVCWNSFEFPLASGSAYQHSQNQFSTTQKSCYAARAPPVHLS</sequence>